<dbReference type="SUPFAM" id="SSF53474">
    <property type="entry name" value="alpha/beta-Hydrolases"/>
    <property type="match status" value="1"/>
</dbReference>
<feature type="domain" description="Acyl-CoA thioester hydrolase/bile acid-CoA amino acid N-acetyltransferase" evidence="2">
    <location>
        <begin position="70"/>
        <end position="175"/>
    </location>
</feature>
<evidence type="ECO:0000313" key="4">
    <source>
        <dbReference type="Proteomes" id="UP000538196"/>
    </source>
</evidence>
<organism evidence="3 4">
    <name type="scientific">Leifsonia aquatica</name>
    <name type="common">Corynebacterium aquaticum</name>
    <dbReference type="NCBI Taxonomy" id="144185"/>
    <lineage>
        <taxon>Bacteria</taxon>
        <taxon>Bacillati</taxon>
        <taxon>Actinomycetota</taxon>
        <taxon>Actinomycetes</taxon>
        <taxon>Micrococcales</taxon>
        <taxon>Microbacteriaceae</taxon>
        <taxon>Leifsonia</taxon>
    </lineage>
</organism>
<evidence type="ECO:0000259" key="2">
    <source>
        <dbReference type="Pfam" id="PF04775"/>
    </source>
</evidence>
<dbReference type="Gene3D" id="3.40.50.1820">
    <property type="entry name" value="alpha/beta hydrolase"/>
    <property type="match status" value="1"/>
</dbReference>
<dbReference type="AlphaFoldDB" id="A0A7W4YGT8"/>
<dbReference type="PANTHER" id="PTHR10824:SF4">
    <property type="entry name" value="ACYL-COENZYME A THIOESTERASE 1-LIKE"/>
    <property type="match status" value="1"/>
</dbReference>
<name>A0A7W4YGT8_LEIAQ</name>
<accession>A0A7W4YGT8</accession>
<dbReference type="Pfam" id="PF04775">
    <property type="entry name" value="Bile_Hydr_Trans"/>
    <property type="match status" value="1"/>
</dbReference>
<keyword evidence="4" id="KW-1185">Reference proteome</keyword>
<proteinExistence type="predicted"/>
<evidence type="ECO:0000256" key="1">
    <source>
        <dbReference type="SAM" id="MobiDB-lite"/>
    </source>
</evidence>
<feature type="compositionally biased region" description="Basic and acidic residues" evidence="1">
    <location>
        <begin position="1"/>
        <end position="15"/>
    </location>
</feature>
<gene>
    <name evidence="3" type="ORF">FHX33_000018</name>
</gene>
<dbReference type="EMBL" id="JACHVP010000001">
    <property type="protein sequence ID" value="MBB2965286.1"/>
    <property type="molecule type" value="Genomic_DNA"/>
</dbReference>
<comment type="caution">
    <text evidence="3">The sequence shown here is derived from an EMBL/GenBank/DDBJ whole genome shotgun (WGS) entry which is preliminary data.</text>
</comment>
<dbReference type="PANTHER" id="PTHR10824">
    <property type="entry name" value="ACYL-COENZYME A THIOESTERASE-RELATED"/>
    <property type="match status" value="1"/>
</dbReference>
<evidence type="ECO:0000313" key="3">
    <source>
        <dbReference type="EMBL" id="MBB2965286.1"/>
    </source>
</evidence>
<dbReference type="GO" id="GO:0006637">
    <property type="term" value="P:acyl-CoA metabolic process"/>
    <property type="evidence" value="ECO:0007669"/>
    <property type="project" value="TreeGrafter"/>
</dbReference>
<feature type="region of interest" description="Disordered" evidence="1">
    <location>
        <begin position="1"/>
        <end position="22"/>
    </location>
</feature>
<dbReference type="GO" id="GO:0006631">
    <property type="term" value="P:fatty acid metabolic process"/>
    <property type="evidence" value="ECO:0007669"/>
    <property type="project" value="TreeGrafter"/>
</dbReference>
<reference evidence="3 4" key="1">
    <citation type="submission" date="2020-08" db="EMBL/GenBank/DDBJ databases">
        <title>Sequencing the genomes of 1000 actinobacteria strains.</title>
        <authorList>
            <person name="Klenk H.-P."/>
        </authorList>
    </citation>
    <scope>NUCLEOTIDE SEQUENCE [LARGE SCALE GENOMIC DNA]</scope>
    <source>
        <strain evidence="3 4">DSM 20146</strain>
    </source>
</reference>
<dbReference type="GO" id="GO:0047617">
    <property type="term" value="F:fatty acyl-CoA hydrolase activity"/>
    <property type="evidence" value="ECO:0007669"/>
    <property type="project" value="TreeGrafter"/>
</dbReference>
<dbReference type="Gene3D" id="2.60.40.2240">
    <property type="entry name" value="Acyl-CoA thioester hydrolase/BAAT N-terminal domain"/>
    <property type="match status" value="1"/>
</dbReference>
<dbReference type="Proteomes" id="UP000538196">
    <property type="component" value="Unassembled WGS sequence"/>
</dbReference>
<dbReference type="InterPro" id="IPR042490">
    <property type="entry name" value="Thio_Ohase/BAAT_N"/>
</dbReference>
<dbReference type="InterPro" id="IPR029058">
    <property type="entry name" value="AB_hydrolase_fold"/>
</dbReference>
<feature type="region of interest" description="Disordered" evidence="1">
    <location>
        <begin position="418"/>
        <end position="437"/>
    </location>
</feature>
<protein>
    <recommendedName>
        <fullName evidence="2">Acyl-CoA thioester hydrolase/bile acid-CoA amino acid N-acetyltransferase domain-containing protein</fullName>
    </recommendedName>
</protein>
<sequence>MRRRRGDGDGRREPPARSPQRRSLSILGGVVAAVAAVALALGGCATTSDGATGPRFVTPPLIHYTSVLWPVPLQLVGAEPGSRVRIVATLANDRGTWRSSATYTVPAGGMLDLATSRPQLAPFAEPDSVGLFWSLDGPDLSGAALATQWMHDTLPVTLSAFDADRLVASRTFELQGLADGLRPHTLYTRDLQGATPSRFPRETHEDQPVAQFWSATTQERPITPGVLMFDDPAPGASSGFAAPLLARFGASVLVLPVSSAPDGVHASSVVDSTTVERALAWLGEQKGIDTRNIYVYGTGVSEPLALWAATRFPTRVHGVFAAGGAPQLLCLPSGSTAPAFEDGAGLPCRVDPGPVSAASVIALGRVDGPVVLACGARDTVLPSACSGQAALAVARGVRAGDSIQSAPRAGHAVTVPPGLPVSLPEGGSGAPAGSGADAQATEQARVAFWNAVAQIVLRATRS</sequence>
<dbReference type="RefSeq" id="WP_183428032.1">
    <property type="nucleotide sequence ID" value="NZ_JACHVP010000001.1"/>
</dbReference>
<dbReference type="InterPro" id="IPR006862">
    <property type="entry name" value="Thio_Ohase/aa_AcTrfase"/>
</dbReference>